<feature type="signal peptide" evidence="2">
    <location>
        <begin position="1"/>
        <end position="23"/>
    </location>
</feature>
<protein>
    <recommendedName>
        <fullName evidence="5">DUF3829 domain-containing protein</fullName>
    </recommendedName>
</protein>
<evidence type="ECO:0000313" key="3">
    <source>
        <dbReference type="EMBL" id="NGZ76981.1"/>
    </source>
</evidence>
<dbReference type="RefSeq" id="WP_166276500.1">
    <property type="nucleotide sequence ID" value="NZ_JAAFGS010000006.1"/>
</dbReference>
<keyword evidence="2" id="KW-0732">Signal</keyword>
<feature type="compositionally biased region" description="Basic and acidic residues" evidence="1">
    <location>
        <begin position="210"/>
        <end position="220"/>
    </location>
</feature>
<reference evidence="3 4" key="1">
    <citation type="submission" date="2020-01" db="EMBL/GenBank/DDBJ databases">
        <title>Polyphasic characterisation and genomic insights into a novel alkali tolerant bacterium VR-M41.</title>
        <authorList>
            <person name="Vemuluri V.R."/>
        </authorList>
    </citation>
    <scope>NUCLEOTIDE SEQUENCE [LARGE SCALE GENOMIC DNA]</scope>
    <source>
        <strain evidence="3 4">VR-M41</strain>
    </source>
</reference>
<evidence type="ECO:0000256" key="1">
    <source>
        <dbReference type="SAM" id="MobiDB-lite"/>
    </source>
</evidence>
<proteinExistence type="predicted"/>
<accession>A0ABX0F7P5</accession>
<keyword evidence="4" id="KW-1185">Reference proteome</keyword>
<feature type="compositionally biased region" description="Basic and acidic residues" evidence="1">
    <location>
        <begin position="48"/>
        <end position="59"/>
    </location>
</feature>
<comment type="caution">
    <text evidence="3">The sequence shown here is derived from an EMBL/GenBank/DDBJ whole genome shotgun (WGS) entry which is preliminary data.</text>
</comment>
<feature type="region of interest" description="Disordered" evidence="1">
    <location>
        <begin position="210"/>
        <end position="232"/>
    </location>
</feature>
<gene>
    <name evidence="3" type="ORF">GYN08_16870</name>
</gene>
<name>A0ABX0F7P5_9BACL</name>
<sequence length="376" mass="41551">MNKHSVWVKSMIVGGLLLLPACAGGERQASPTAGEPQTGAAVKQTSSQEKEGAARKSNGEHAPLLDDFDALMQLSLTDEDREQFPAYFMKTREAVKLLDATLTEIHSPSQAAEQFDFDRIKADFLNVQTVFDANPVPRLNSFADYEDLTELHEKIRSAAVLGQQLTEAAAEAEKSDDPDTVAWLAEVNGRIEEALERSRVLLGQLKERSREAYQEDRPKGQESGSLQAELNKTSKADMRKLDDYMARYGALMEQLMPLGIRLREAFTVLQGGEGDVNQMYEEWTAIHASFEKLSGEFGKLSVPQVGSAMLNEKFSDMHSHTQSAFSYGEQGSALIVEALETGDQSKLDQAVDLFDRMSEESEQVTKSSKDFANLGN</sequence>
<organism evidence="3 4">
    <name type="scientific">Saccharibacillus alkalitolerans</name>
    <dbReference type="NCBI Taxonomy" id="2705290"/>
    <lineage>
        <taxon>Bacteria</taxon>
        <taxon>Bacillati</taxon>
        <taxon>Bacillota</taxon>
        <taxon>Bacilli</taxon>
        <taxon>Bacillales</taxon>
        <taxon>Paenibacillaceae</taxon>
        <taxon>Saccharibacillus</taxon>
    </lineage>
</organism>
<feature type="compositionally biased region" description="Polar residues" evidence="1">
    <location>
        <begin position="222"/>
        <end position="231"/>
    </location>
</feature>
<feature type="chain" id="PRO_5046482055" description="DUF3829 domain-containing protein" evidence="2">
    <location>
        <begin position="24"/>
        <end position="376"/>
    </location>
</feature>
<evidence type="ECO:0000313" key="4">
    <source>
        <dbReference type="Proteomes" id="UP000800303"/>
    </source>
</evidence>
<evidence type="ECO:0008006" key="5">
    <source>
        <dbReference type="Google" id="ProtNLM"/>
    </source>
</evidence>
<dbReference type="EMBL" id="JAAFGS010000006">
    <property type="protein sequence ID" value="NGZ76981.1"/>
    <property type="molecule type" value="Genomic_DNA"/>
</dbReference>
<feature type="region of interest" description="Disordered" evidence="1">
    <location>
        <begin position="26"/>
        <end position="60"/>
    </location>
</feature>
<evidence type="ECO:0000256" key="2">
    <source>
        <dbReference type="SAM" id="SignalP"/>
    </source>
</evidence>
<dbReference type="Proteomes" id="UP000800303">
    <property type="component" value="Unassembled WGS sequence"/>
</dbReference>